<reference evidence="2" key="1">
    <citation type="journal article" date="2022" name="Nat. Microbiol.">
        <title>Unique mobile elements and scalable gene flow at the prokaryote-eukaryote boundary revealed by circularized Asgard archaea genomes.</title>
        <authorList>
            <person name="Wu F."/>
            <person name="Speth D.R."/>
            <person name="Philosof A."/>
            <person name="Cremiere A."/>
            <person name="Narayanan A."/>
            <person name="Barco R.A."/>
            <person name="Connon S.A."/>
            <person name="Amend J.P."/>
            <person name="Antoshechkin I.A."/>
            <person name="Orphan V.J."/>
        </authorList>
    </citation>
    <scope>NUCLEOTIDE SEQUENCE</scope>
    <source>
        <strain evidence="2">PM71</strain>
    </source>
</reference>
<sequence>MKKVNKTKTKITIICKDSQTAKIIKECLEPENDILGNRTQITSILRENNLEITINSTASISSLRNTIDDIFHTIRLTESVLLKTEREA</sequence>
<evidence type="ECO:0000256" key="1">
    <source>
        <dbReference type="ARBA" id="ARBA00007073"/>
    </source>
</evidence>
<dbReference type="NCBIfam" id="NF011470">
    <property type="entry name" value="PRK14887.1"/>
    <property type="match status" value="1"/>
</dbReference>
<gene>
    <name evidence="2" type="ORF">K9W45_07400</name>
</gene>
<accession>A0A9Y1FIT6</accession>
<comment type="similarity">
    <text evidence="1">Belongs to the CTAG/PCC1 family.</text>
</comment>
<dbReference type="Pfam" id="PF09341">
    <property type="entry name" value="Pcc1"/>
    <property type="match status" value="1"/>
</dbReference>
<organism evidence="2">
    <name type="scientific">Candidatus Heimdallarchaeum aukensis</name>
    <dbReference type="NCBI Taxonomy" id="2876573"/>
    <lineage>
        <taxon>Archaea</taxon>
        <taxon>Promethearchaeati</taxon>
        <taxon>Candidatus Heimdallarchaeota</taxon>
        <taxon>Candidatus Heimdallarchaeia (ex Rinke et al. 2021) (nom. nud.)</taxon>
        <taxon>Candidatus Heimdallarchaeales</taxon>
        <taxon>Candidatus Heimdallarchaeaceae</taxon>
        <taxon>Candidatus Heimdallarchaeum</taxon>
    </lineage>
</organism>
<dbReference type="AlphaFoldDB" id="A0A9Y1FIT6"/>
<name>A0A9Y1FIT6_9ARCH</name>
<protein>
    <submittedName>
        <fullName evidence="2">Uncharacterized protein</fullName>
    </submittedName>
</protein>
<dbReference type="InterPro" id="IPR015419">
    <property type="entry name" value="CTAG/Pcc1"/>
</dbReference>
<dbReference type="Gene3D" id="3.30.310.50">
    <property type="entry name" value="Alpha-D-phosphohexomutase, C-terminal domain"/>
    <property type="match status" value="1"/>
</dbReference>
<dbReference type="Proteomes" id="UP001201020">
    <property type="component" value="Chromosome"/>
</dbReference>
<dbReference type="EMBL" id="CP084166">
    <property type="protein sequence ID" value="UJG39687.1"/>
    <property type="molecule type" value="Genomic_DNA"/>
</dbReference>
<evidence type="ECO:0000313" key="2">
    <source>
        <dbReference type="EMBL" id="UJG39687.1"/>
    </source>
</evidence>
<proteinExistence type="inferred from homology"/>